<dbReference type="SUPFAM" id="SSF51206">
    <property type="entry name" value="cAMP-binding domain-like"/>
    <property type="match status" value="1"/>
</dbReference>
<gene>
    <name evidence="9" type="ORF">A2625_01980</name>
</gene>
<evidence type="ECO:0000256" key="1">
    <source>
        <dbReference type="ARBA" id="ARBA00001947"/>
    </source>
</evidence>
<dbReference type="InterPro" id="IPR032466">
    <property type="entry name" value="Metal_Hydrolase"/>
</dbReference>
<dbReference type="SUPFAM" id="SSF51556">
    <property type="entry name" value="Metallo-dependent hydrolases"/>
    <property type="match status" value="1"/>
</dbReference>
<evidence type="ECO:0000256" key="6">
    <source>
        <dbReference type="ARBA" id="ARBA00022833"/>
    </source>
</evidence>
<dbReference type="InterPro" id="IPR018490">
    <property type="entry name" value="cNMP-bd_dom_sf"/>
</dbReference>
<dbReference type="Pfam" id="PF00027">
    <property type="entry name" value="cNMP_binding"/>
    <property type="match status" value="1"/>
</dbReference>
<evidence type="ECO:0000259" key="8">
    <source>
        <dbReference type="PROSITE" id="PS50887"/>
    </source>
</evidence>
<sequence>MHIQPVDSYSISPQLSSLANLAGANGLRPETYPGGSVLINVEQQNNGMVYLLVSGEAEVLVKGNGRPITVHASNGLIGEISALLGIEATATVRVKPGTTAQIIAIPVEQFRVMVAGNGGLREYVYAGVRDRLIKNGTAYFDSERSAANFYGAGEAKVSINKPKSEYVIPAEAIARAYEKGGADGLAELMTKHVIDIAQQTGDTDPLRHWMKVTRGSGGFADALYVFEMIPTGQTHLHPTRSLPLEFIERLGRSKLPLDQNYWDKVDSKVKPYIRRIMETAGFKNIRQVFEGLQDPARAETARETLRQMVEYHPTGQPNLNEYLEVGSFISSLYTAGGDLADAAESVARAQYRDGARVVELRFSADQAGLSYEEVIRAQIDGLRRAESGLLGLKARAIVIFDTTMSPEQIREQAAAVAKLKVDPALGQYLVGVDVAGPEVGRSSAAARMLPNPERLGGRLEGTNGQVEWFSDLNRYGGEFKRLQALGVQVTIHVGENFFSLDQGFERVSTALELGAVRLGHGVILGLDLDAYVAGQPKNSRGEHVDTLGNAYTPERIAALKQRQTALLKLVAQNGVVIEVCPDSNLHTNPLELESHPVRKFLEYGIRITFSNDNSTLDSTSGPKQILETGRAQGWTMRQLVSTIIGSQRYELDVLRPAAPENVPAQQFEREAARVFKMNIAPERAGEIAATYLVAEGAEYRVAGADAFTRDLIGSRLAVGQRLDRAQVVDTRGLPANSPLGQLAHGHRYLGLVPTGSDGALMAVGLDDPSLFDLKGAAETARRIGDLVKFESYIAENSLTPSGARNKAAYYSMMQEMLSRPNPRFTEVVLNFTGLKAINDRFGRAAGSEYLGFLEREISSYAKRRGLDVVVHSEGPNFSVVMGGNASPEAAESFMRGVSEHFARLREAPVIDRRGKPAKAPFPGGIQTNASSYFYDEALHNPEAAKSRAEKLSVIDVVMWRSREMSRVNTGEWQNNFSVGAIDVAEAKGLNVDLRVEGGISRNRATDSWSGEWSTLRERVRQDLMARGLKPTEHQVDQAARQLFIEPDSGLFNKKAIDLIAAHKIAAARVKGKKVTVGFMDGNRFGAFTKTGARGGYGILGGVVVDIVIQKRVTEAAEQAFAERGITFGRFGSGSEEFMLVGEVDRATMAEAMADFQTRLAEPLNINVIVAELMESERGRAYLEAHDIPDSDLAKTLVADGNELIRGEGANVKRLSMTGVAMEVVDDGASKPLEIAEAALAKADKAADSAKGANPDRAAYILECDESGRAIGNDPRDALQREIQALREHENARGRDLRVEGKNITVIDKKGRVSAEYSIDIERAKIMPKAVAAALPSLPGELGKAIGSIDVTLRDPKAIGKLVEYFRTAEGRGMLKSEEGRALLAKLQSLSAAPNFTQAAKMEGAGLLVGLVTMVGAEKLADILGIENKQARFIFVLGLSHMANLKTQHLLTSRVMGRQTAQVARLLENPALLGRMTAQFKGMMGGFAQMAFVSIVTKGALNLAGVHDESTREKIVFGTSFVVPAVGHFVAGRVGEGALASTGMKFLGRAAGGIGLASFLTDGVYSLMASDYRMSVNRRVYEGVQTMRAGGWERGGALGVTEFIAGAVVEGFHTIGGAASEAATASDNPAITRRIVGEDIELSNGLRADLRAAIAEGLGGGRTVAQIFNENPNLRGAFALLHSIDPSVFSGYSNLILNDDIRAMFNKDGTLKPGQEAAFRNWVSRND</sequence>
<keyword evidence="4" id="KW-0479">Metal-binding</keyword>
<dbReference type="InterPro" id="IPR001365">
    <property type="entry name" value="A_deaminase_dom"/>
</dbReference>
<dbReference type="EMBL" id="METM01000033">
    <property type="protein sequence ID" value="OGB88796.1"/>
    <property type="molecule type" value="Genomic_DNA"/>
</dbReference>
<evidence type="ECO:0000256" key="2">
    <source>
        <dbReference type="ARBA" id="ARBA00006676"/>
    </source>
</evidence>
<feature type="domain" description="GGDEF" evidence="8">
    <location>
        <begin position="822"/>
        <end position="961"/>
    </location>
</feature>
<dbReference type="PROSITE" id="PS50042">
    <property type="entry name" value="CNMP_BINDING_3"/>
    <property type="match status" value="1"/>
</dbReference>
<evidence type="ECO:0000256" key="3">
    <source>
        <dbReference type="ARBA" id="ARBA00012784"/>
    </source>
</evidence>
<keyword evidence="6" id="KW-0862">Zinc</keyword>
<dbReference type="GO" id="GO:0005829">
    <property type="term" value="C:cytosol"/>
    <property type="evidence" value="ECO:0007669"/>
    <property type="project" value="TreeGrafter"/>
</dbReference>
<dbReference type="Pfam" id="PF00962">
    <property type="entry name" value="A_deaminase"/>
    <property type="match status" value="1"/>
</dbReference>
<name>A0A1F4PYW3_UNCSA</name>
<dbReference type="PANTHER" id="PTHR11409:SF43">
    <property type="entry name" value="ADENOSINE DEAMINASE"/>
    <property type="match status" value="1"/>
</dbReference>
<reference evidence="9 10" key="1">
    <citation type="journal article" date="2016" name="Nat. Commun.">
        <title>Thousands of microbial genomes shed light on interconnected biogeochemical processes in an aquifer system.</title>
        <authorList>
            <person name="Anantharaman K."/>
            <person name="Brown C.T."/>
            <person name="Hug L.A."/>
            <person name="Sharon I."/>
            <person name="Castelle C.J."/>
            <person name="Probst A.J."/>
            <person name="Thomas B.C."/>
            <person name="Singh A."/>
            <person name="Wilkins M.J."/>
            <person name="Karaoz U."/>
            <person name="Brodie E.L."/>
            <person name="Williams K.H."/>
            <person name="Hubbard S.S."/>
            <person name="Banfield J.F."/>
        </authorList>
    </citation>
    <scope>NUCLEOTIDE SEQUENCE [LARGE SCALE GENOMIC DNA]</scope>
</reference>
<keyword evidence="5" id="KW-0378">Hydrolase</keyword>
<proteinExistence type="inferred from homology"/>
<comment type="cofactor">
    <cofactor evidence="1">
        <name>Zn(2+)</name>
        <dbReference type="ChEBI" id="CHEBI:29105"/>
    </cofactor>
</comment>
<dbReference type="PROSITE" id="PS50887">
    <property type="entry name" value="GGDEF"/>
    <property type="match status" value="1"/>
</dbReference>
<dbReference type="GO" id="GO:0004000">
    <property type="term" value="F:adenosine deaminase activity"/>
    <property type="evidence" value="ECO:0007669"/>
    <property type="project" value="TreeGrafter"/>
</dbReference>
<comment type="caution">
    <text evidence="9">The sequence shown here is derived from an EMBL/GenBank/DDBJ whole genome shotgun (WGS) entry which is preliminary data.</text>
</comment>
<dbReference type="CDD" id="cd00038">
    <property type="entry name" value="CAP_ED"/>
    <property type="match status" value="1"/>
</dbReference>
<dbReference type="Gene3D" id="3.20.20.140">
    <property type="entry name" value="Metal-dependent hydrolases"/>
    <property type="match status" value="1"/>
</dbReference>
<dbReference type="PANTHER" id="PTHR11409">
    <property type="entry name" value="ADENOSINE DEAMINASE"/>
    <property type="match status" value="1"/>
</dbReference>
<dbReference type="GO" id="GO:0046103">
    <property type="term" value="P:inosine biosynthetic process"/>
    <property type="evidence" value="ECO:0007669"/>
    <property type="project" value="TreeGrafter"/>
</dbReference>
<evidence type="ECO:0000313" key="10">
    <source>
        <dbReference type="Proteomes" id="UP000178724"/>
    </source>
</evidence>
<dbReference type="GO" id="GO:0046872">
    <property type="term" value="F:metal ion binding"/>
    <property type="evidence" value="ECO:0007669"/>
    <property type="project" value="UniProtKB-KW"/>
</dbReference>
<evidence type="ECO:0000313" key="9">
    <source>
        <dbReference type="EMBL" id="OGB88796.1"/>
    </source>
</evidence>
<evidence type="ECO:0000256" key="5">
    <source>
        <dbReference type="ARBA" id="ARBA00022801"/>
    </source>
</evidence>
<organism evidence="9 10">
    <name type="scientific">candidate division WOR-1 bacterium RIFCSPHIGHO2_01_FULL_53_15</name>
    <dbReference type="NCBI Taxonomy" id="1802564"/>
    <lineage>
        <taxon>Bacteria</taxon>
        <taxon>Bacillati</taxon>
        <taxon>Saganbacteria</taxon>
    </lineage>
</organism>
<dbReference type="Gene3D" id="2.60.120.10">
    <property type="entry name" value="Jelly Rolls"/>
    <property type="match status" value="1"/>
</dbReference>
<dbReference type="InterPro" id="IPR043128">
    <property type="entry name" value="Rev_trsase/Diguanyl_cyclase"/>
</dbReference>
<evidence type="ECO:0000256" key="4">
    <source>
        <dbReference type="ARBA" id="ARBA00022723"/>
    </source>
</evidence>
<comment type="similarity">
    <text evidence="2">Belongs to the metallo-dependent hydrolases superfamily. Adenosine and AMP deaminases family.</text>
</comment>
<protein>
    <recommendedName>
        <fullName evidence="3">adenosine deaminase</fullName>
        <ecNumber evidence="3">3.5.4.4</ecNumber>
    </recommendedName>
</protein>
<dbReference type="InterPro" id="IPR014710">
    <property type="entry name" value="RmlC-like_jellyroll"/>
</dbReference>
<dbReference type="InterPro" id="IPR006330">
    <property type="entry name" value="Ado/ade_deaminase"/>
</dbReference>
<dbReference type="Proteomes" id="UP000178724">
    <property type="component" value="Unassembled WGS sequence"/>
</dbReference>
<dbReference type="EC" id="3.5.4.4" evidence="3"/>
<dbReference type="GO" id="GO:0006154">
    <property type="term" value="P:adenosine catabolic process"/>
    <property type="evidence" value="ECO:0007669"/>
    <property type="project" value="TreeGrafter"/>
</dbReference>
<dbReference type="SUPFAM" id="SSF55073">
    <property type="entry name" value="Nucleotide cyclase"/>
    <property type="match status" value="1"/>
</dbReference>
<dbReference type="InterPro" id="IPR000160">
    <property type="entry name" value="GGDEF_dom"/>
</dbReference>
<evidence type="ECO:0000259" key="7">
    <source>
        <dbReference type="PROSITE" id="PS50042"/>
    </source>
</evidence>
<dbReference type="Gene3D" id="3.30.70.270">
    <property type="match status" value="1"/>
</dbReference>
<feature type="domain" description="Cyclic nucleotide-binding" evidence="7">
    <location>
        <begin position="49"/>
        <end position="131"/>
    </location>
</feature>
<accession>A0A1F4PYW3</accession>
<dbReference type="InterPro" id="IPR000595">
    <property type="entry name" value="cNMP-bd_dom"/>
</dbReference>
<dbReference type="InterPro" id="IPR029787">
    <property type="entry name" value="Nucleotide_cyclase"/>
</dbReference>
<dbReference type="GO" id="GO:0043103">
    <property type="term" value="P:hypoxanthine salvage"/>
    <property type="evidence" value="ECO:0007669"/>
    <property type="project" value="TreeGrafter"/>
</dbReference>